<dbReference type="AlphaFoldDB" id="A0A2A7I313"/>
<accession>A0A2A7I313</accession>
<evidence type="ECO:0000313" key="1">
    <source>
        <dbReference type="EMBL" id="PEC23641.1"/>
    </source>
</evidence>
<protein>
    <recommendedName>
        <fullName evidence="3">Phosphodiester glycosidase domain-containing protein</fullName>
    </recommendedName>
</protein>
<organism evidence="1 2">
    <name type="scientific">Bacillus cereus</name>
    <dbReference type="NCBI Taxonomy" id="1396"/>
    <lineage>
        <taxon>Bacteria</taxon>
        <taxon>Bacillati</taxon>
        <taxon>Bacillota</taxon>
        <taxon>Bacilli</taxon>
        <taxon>Bacillales</taxon>
        <taxon>Bacillaceae</taxon>
        <taxon>Bacillus</taxon>
        <taxon>Bacillus cereus group</taxon>
    </lineage>
</organism>
<evidence type="ECO:0008006" key="3">
    <source>
        <dbReference type="Google" id="ProtNLM"/>
    </source>
</evidence>
<comment type="caution">
    <text evidence="1">The sequence shown here is derived from an EMBL/GenBank/DDBJ whole genome shotgun (WGS) entry which is preliminary data.</text>
</comment>
<reference evidence="1 2" key="1">
    <citation type="submission" date="2017-09" db="EMBL/GenBank/DDBJ databases">
        <title>Large-scale bioinformatics analysis of Bacillus genomes uncovers conserved roles of natural products in bacterial physiology.</title>
        <authorList>
            <consortium name="Agbiome Team Llc"/>
            <person name="Bleich R.M."/>
            <person name="Grubbs K.J."/>
            <person name="Santa Maria K.C."/>
            <person name="Allen S.E."/>
            <person name="Farag S."/>
            <person name="Shank E.A."/>
            <person name="Bowers A."/>
        </authorList>
    </citation>
    <scope>NUCLEOTIDE SEQUENCE [LARGE SCALE GENOMIC DNA]</scope>
    <source>
        <strain evidence="1 2">AFS096845</strain>
    </source>
</reference>
<dbReference type="PROSITE" id="PS51257">
    <property type="entry name" value="PROKAR_LIPOPROTEIN"/>
    <property type="match status" value="1"/>
</dbReference>
<proteinExistence type="predicted"/>
<sequence>MLKRNIYYLLLILVVIVSCVIPPFVQSSTVHATTNQEQSNEIKYVNKNLGFSLIIPESWKDKFLIREDSNSISFVFRYNNQTYEDIRFFTIGYGKAQEEGWEKELRGARTLGKKGSMMYSSYNPLSLSDYNEFIPDQATRDIAFSMSEQIDAVLDSFQMIKSTGEPVNSGKNKEVIYTNDTHKFSLVLPENWKGKYSIDEFVEDIDAHTTKIEFYFTRKTDGYREPIFMIYKYDQKLYNSNAEGENSIPAHILAKENGEIYEIVVNNALQNYDRYAELFPNATKEENKILETMSRQIKEIVDSFKVLELKGAVAEEVKEARGYSFEEEKTTKIGDEKVIFSIIKTPIDNIRTEVIRKPISETNYIGINGGYYAPSYDSSIDYDEYKPCSISYYNPNENELEKDAPNKNSMFNRSSKNSPSVSRPTLVTYYDKKLQKTKAEIISANSMKQINDHFKNLDNNDHHHDYSNQVIINAIGGKGYDIEHFGNKKDSYSEDTLRRTVLAYREENGTVYAYLIVTKSFVTVERLKLHVEKLGFKENENIMLDASGSTSMRVIKPTGELLEDGGTEGTGTWYSEIGVVILAPFWGINSKDNEANRYSYNMIRVINTHVETE</sequence>
<dbReference type="RefSeq" id="WP_097902426.1">
    <property type="nucleotide sequence ID" value="NZ_NVLK01000002.1"/>
</dbReference>
<dbReference type="Proteomes" id="UP000220006">
    <property type="component" value="Unassembled WGS sequence"/>
</dbReference>
<evidence type="ECO:0000313" key="2">
    <source>
        <dbReference type="Proteomes" id="UP000220006"/>
    </source>
</evidence>
<name>A0A2A7I313_BACCE</name>
<gene>
    <name evidence="1" type="ORF">COM96_02035</name>
</gene>
<dbReference type="EMBL" id="NVLK01000002">
    <property type="protein sequence ID" value="PEC23641.1"/>
    <property type="molecule type" value="Genomic_DNA"/>
</dbReference>